<evidence type="ECO:0000256" key="3">
    <source>
        <dbReference type="SAM" id="MobiDB-lite"/>
    </source>
</evidence>
<sequence length="244" mass="26859">MEAIDTRDALKVAAMRLFAERGVEAVSVRDIILESGAKNGGSLNYYFGTKEGLIAELLREIFEAASEHWLDGLSELLKKGGPASVREVVRIIAYAPPLLLRGEQYPTGARFLASLLFTRRKFVAEQMRLMNLSVFNRLLAYVRELQPNIPDSVMGQRLVFVAWYMSAILSAREAAFSQSRGNSKLWTQANALGNLVDTATALIEAPVEDGLNNPDPAEQLRAPPRSTKKPAARASRRGRAASVE</sequence>
<keyword evidence="1 2" id="KW-0238">DNA-binding</keyword>
<evidence type="ECO:0000256" key="1">
    <source>
        <dbReference type="ARBA" id="ARBA00023125"/>
    </source>
</evidence>
<dbReference type="InterPro" id="IPR001647">
    <property type="entry name" value="HTH_TetR"/>
</dbReference>
<organism evidence="5 6">
    <name type="scientific">Aliidongia dinghuensis</name>
    <dbReference type="NCBI Taxonomy" id="1867774"/>
    <lineage>
        <taxon>Bacteria</taxon>
        <taxon>Pseudomonadati</taxon>
        <taxon>Pseudomonadota</taxon>
        <taxon>Alphaproteobacteria</taxon>
        <taxon>Rhodospirillales</taxon>
        <taxon>Dongiaceae</taxon>
        <taxon>Aliidongia</taxon>
    </lineage>
</organism>
<dbReference type="PROSITE" id="PS50977">
    <property type="entry name" value="HTH_TETR_2"/>
    <property type="match status" value="1"/>
</dbReference>
<dbReference type="GO" id="GO:0000976">
    <property type="term" value="F:transcription cis-regulatory region binding"/>
    <property type="evidence" value="ECO:0007669"/>
    <property type="project" value="TreeGrafter"/>
</dbReference>
<dbReference type="PANTHER" id="PTHR30055">
    <property type="entry name" value="HTH-TYPE TRANSCRIPTIONAL REGULATOR RUTR"/>
    <property type="match status" value="1"/>
</dbReference>
<dbReference type="RefSeq" id="WP_189052354.1">
    <property type="nucleotide sequence ID" value="NZ_BMJQ01000030.1"/>
</dbReference>
<comment type="caution">
    <text evidence="5">The sequence shown here is derived from an EMBL/GenBank/DDBJ whole genome shotgun (WGS) entry which is preliminary data.</text>
</comment>
<feature type="domain" description="HTH tetR-type" evidence="4">
    <location>
        <begin position="4"/>
        <end position="65"/>
    </location>
</feature>
<proteinExistence type="predicted"/>
<feature type="region of interest" description="Disordered" evidence="3">
    <location>
        <begin position="207"/>
        <end position="244"/>
    </location>
</feature>
<evidence type="ECO:0000259" key="4">
    <source>
        <dbReference type="PROSITE" id="PS50977"/>
    </source>
</evidence>
<reference evidence="5" key="2">
    <citation type="submission" date="2020-09" db="EMBL/GenBank/DDBJ databases">
        <authorList>
            <person name="Sun Q."/>
            <person name="Zhou Y."/>
        </authorList>
    </citation>
    <scope>NUCLEOTIDE SEQUENCE</scope>
    <source>
        <strain evidence="5">CGMCC 1.15725</strain>
    </source>
</reference>
<dbReference type="InterPro" id="IPR009057">
    <property type="entry name" value="Homeodomain-like_sf"/>
</dbReference>
<evidence type="ECO:0000313" key="5">
    <source>
        <dbReference type="EMBL" id="GGF49420.1"/>
    </source>
</evidence>
<dbReference type="InterPro" id="IPR050109">
    <property type="entry name" value="HTH-type_TetR-like_transc_reg"/>
</dbReference>
<gene>
    <name evidence="5" type="ORF">GCM10011611_64800</name>
</gene>
<reference evidence="5" key="1">
    <citation type="journal article" date="2014" name="Int. J. Syst. Evol. Microbiol.">
        <title>Complete genome sequence of Corynebacterium casei LMG S-19264T (=DSM 44701T), isolated from a smear-ripened cheese.</title>
        <authorList>
            <consortium name="US DOE Joint Genome Institute (JGI-PGF)"/>
            <person name="Walter F."/>
            <person name="Albersmeier A."/>
            <person name="Kalinowski J."/>
            <person name="Ruckert C."/>
        </authorList>
    </citation>
    <scope>NUCLEOTIDE SEQUENCE</scope>
    <source>
        <strain evidence="5">CGMCC 1.15725</strain>
    </source>
</reference>
<feature type="DNA-binding region" description="H-T-H motif" evidence="2">
    <location>
        <begin position="28"/>
        <end position="47"/>
    </location>
</feature>
<dbReference type="Gene3D" id="1.10.357.10">
    <property type="entry name" value="Tetracycline Repressor, domain 2"/>
    <property type="match status" value="1"/>
</dbReference>
<evidence type="ECO:0000256" key="2">
    <source>
        <dbReference type="PROSITE-ProRule" id="PRU00335"/>
    </source>
</evidence>
<name>A0A8J3E5Q3_9PROT</name>
<evidence type="ECO:0000313" key="6">
    <source>
        <dbReference type="Proteomes" id="UP000646365"/>
    </source>
</evidence>
<dbReference type="Proteomes" id="UP000646365">
    <property type="component" value="Unassembled WGS sequence"/>
</dbReference>
<protein>
    <recommendedName>
        <fullName evidence="4">HTH tetR-type domain-containing protein</fullName>
    </recommendedName>
</protein>
<keyword evidence="6" id="KW-1185">Reference proteome</keyword>
<dbReference type="EMBL" id="BMJQ01000030">
    <property type="protein sequence ID" value="GGF49420.1"/>
    <property type="molecule type" value="Genomic_DNA"/>
</dbReference>
<feature type="compositionally biased region" description="Basic residues" evidence="3">
    <location>
        <begin position="226"/>
        <end position="244"/>
    </location>
</feature>
<dbReference type="GO" id="GO:0003700">
    <property type="term" value="F:DNA-binding transcription factor activity"/>
    <property type="evidence" value="ECO:0007669"/>
    <property type="project" value="TreeGrafter"/>
</dbReference>
<dbReference type="AlphaFoldDB" id="A0A8J3E5Q3"/>
<accession>A0A8J3E5Q3</accession>
<dbReference type="Pfam" id="PF00440">
    <property type="entry name" value="TetR_N"/>
    <property type="match status" value="1"/>
</dbReference>
<dbReference type="SUPFAM" id="SSF46689">
    <property type="entry name" value="Homeodomain-like"/>
    <property type="match status" value="1"/>
</dbReference>
<dbReference type="PANTHER" id="PTHR30055:SF235">
    <property type="entry name" value="TRANSCRIPTIONAL REGULATORY PROTEIN"/>
    <property type="match status" value="1"/>
</dbReference>